<proteinExistence type="predicted"/>
<name>A0ACB9EBU2_9ASTR</name>
<evidence type="ECO:0000313" key="2">
    <source>
        <dbReference type="Proteomes" id="UP001056120"/>
    </source>
</evidence>
<reference evidence="1 2" key="2">
    <citation type="journal article" date="2022" name="Mol. Ecol. Resour.">
        <title>The genomes of chicory, endive, great burdock and yacon provide insights into Asteraceae paleo-polyploidization history and plant inulin production.</title>
        <authorList>
            <person name="Fan W."/>
            <person name="Wang S."/>
            <person name="Wang H."/>
            <person name="Wang A."/>
            <person name="Jiang F."/>
            <person name="Liu H."/>
            <person name="Zhao H."/>
            <person name="Xu D."/>
            <person name="Zhang Y."/>
        </authorList>
    </citation>
    <scope>NUCLEOTIDE SEQUENCE [LARGE SCALE GENOMIC DNA]</scope>
    <source>
        <strain evidence="2">cv. Yunnan</strain>
        <tissue evidence="1">Leaves</tissue>
    </source>
</reference>
<evidence type="ECO:0000313" key="1">
    <source>
        <dbReference type="EMBL" id="KAI3756315.1"/>
    </source>
</evidence>
<accession>A0ACB9EBU2</accession>
<organism evidence="1 2">
    <name type="scientific">Smallanthus sonchifolius</name>
    <dbReference type="NCBI Taxonomy" id="185202"/>
    <lineage>
        <taxon>Eukaryota</taxon>
        <taxon>Viridiplantae</taxon>
        <taxon>Streptophyta</taxon>
        <taxon>Embryophyta</taxon>
        <taxon>Tracheophyta</taxon>
        <taxon>Spermatophyta</taxon>
        <taxon>Magnoliopsida</taxon>
        <taxon>eudicotyledons</taxon>
        <taxon>Gunneridae</taxon>
        <taxon>Pentapetalae</taxon>
        <taxon>asterids</taxon>
        <taxon>campanulids</taxon>
        <taxon>Asterales</taxon>
        <taxon>Asteraceae</taxon>
        <taxon>Asteroideae</taxon>
        <taxon>Heliantheae alliance</taxon>
        <taxon>Millerieae</taxon>
        <taxon>Smallanthus</taxon>
    </lineage>
</organism>
<reference evidence="2" key="1">
    <citation type="journal article" date="2022" name="Mol. Ecol. Resour.">
        <title>The genomes of chicory, endive, great burdock and yacon provide insights into Asteraceae palaeo-polyploidization history and plant inulin production.</title>
        <authorList>
            <person name="Fan W."/>
            <person name="Wang S."/>
            <person name="Wang H."/>
            <person name="Wang A."/>
            <person name="Jiang F."/>
            <person name="Liu H."/>
            <person name="Zhao H."/>
            <person name="Xu D."/>
            <person name="Zhang Y."/>
        </authorList>
    </citation>
    <scope>NUCLEOTIDE SEQUENCE [LARGE SCALE GENOMIC DNA]</scope>
    <source>
        <strain evidence="2">cv. Yunnan</strain>
    </source>
</reference>
<comment type="caution">
    <text evidence="1">The sequence shown here is derived from an EMBL/GenBank/DDBJ whole genome shotgun (WGS) entry which is preliminary data.</text>
</comment>
<dbReference type="Proteomes" id="UP001056120">
    <property type="component" value="Linkage Group LG18"/>
</dbReference>
<keyword evidence="2" id="KW-1185">Reference proteome</keyword>
<sequence>MGYLSHRVDPDQLKPGDHIYTWRTAFTYSHHGIYVGENKVVHFTAPETASSGSGWNLCSSVPSACSGSGWNLCSSVPSACLNSIQIGQNFDLGSPLSTCECGVHQSESGVLVSCLTHFIGTGSLYLYQYGVSKLVYVSKLRGGTCTTAPSAPPQDVIYRANTLLKIGFGAYNVVRNNCEDFALYCKTSLLVSGNPTTGSSGQVNFLVNLPWKSILCIPFVSSPFVAAAGGLEVAKNYWDKYRTDIGVRYDVFKVKVEDVALFRRGC</sequence>
<dbReference type="EMBL" id="CM042035">
    <property type="protein sequence ID" value="KAI3756315.1"/>
    <property type="molecule type" value="Genomic_DNA"/>
</dbReference>
<gene>
    <name evidence="1" type="ORF">L1987_56135</name>
</gene>
<protein>
    <submittedName>
        <fullName evidence="1">Uncharacterized protein</fullName>
    </submittedName>
</protein>